<comment type="similarity">
    <text evidence="1">Belongs to the bacterial sugar transferase family.</text>
</comment>
<evidence type="ECO:0000259" key="3">
    <source>
        <dbReference type="Pfam" id="PF02397"/>
    </source>
</evidence>
<dbReference type="GO" id="GO:0016780">
    <property type="term" value="F:phosphotransferase activity, for other substituted phosphate groups"/>
    <property type="evidence" value="ECO:0007669"/>
    <property type="project" value="TreeGrafter"/>
</dbReference>
<reference evidence="4 5" key="1">
    <citation type="submission" date="2018-03" db="EMBL/GenBank/DDBJ databases">
        <authorList>
            <person name="Keele B.F."/>
        </authorList>
    </citation>
    <scope>NUCLEOTIDE SEQUENCE [LARGE SCALE GENOMIC DNA]</scope>
    <source>
        <strain evidence="4 5">IB-3</strain>
    </source>
</reference>
<gene>
    <name evidence="4" type="ORF">C7S10_04890</name>
</gene>
<feature type="transmembrane region" description="Helical" evidence="2">
    <location>
        <begin position="12"/>
        <end position="31"/>
    </location>
</feature>
<dbReference type="Proteomes" id="UP000244867">
    <property type="component" value="Unassembled WGS sequence"/>
</dbReference>
<name>A0A2R7Z310_9ACTN</name>
<evidence type="ECO:0000313" key="4">
    <source>
        <dbReference type="EMBL" id="PUA83018.1"/>
    </source>
</evidence>
<accession>A0A2R7Z310</accession>
<keyword evidence="4" id="KW-0808">Transferase</keyword>
<dbReference type="RefSeq" id="WP_108343204.1">
    <property type="nucleotide sequence ID" value="NZ_PYXZ01000001.1"/>
</dbReference>
<keyword evidence="5" id="KW-1185">Reference proteome</keyword>
<dbReference type="OrthoDB" id="9808602at2"/>
<proteinExistence type="inferred from homology"/>
<sequence>MLKRGIDVLGSVVGSVLLSPVLVAIAALIRLREGAPVFFRQERVGLDGRTFRILKFRTMRVSRPGAPEVTVAGDDRVTDIGRVLRRTKLDELPQLLNVVRGEMSLVGPRPEVAQYVADWPDDVRRVVLSVRPGITDPASLEHFDEEAVLATYDDPIEAYRTIVTPRKLEMYQRYVATQSLVGDLRIIIATVRRAFT</sequence>
<dbReference type="PANTHER" id="PTHR30576">
    <property type="entry name" value="COLANIC BIOSYNTHESIS UDP-GLUCOSE LIPID CARRIER TRANSFERASE"/>
    <property type="match status" value="1"/>
</dbReference>
<feature type="domain" description="Bacterial sugar transferase" evidence="3">
    <location>
        <begin position="3"/>
        <end position="195"/>
    </location>
</feature>
<keyword evidence="2" id="KW-1133">Transmembrane helix</keyword>
<protein>
    <submittedName>
        <fullName evidence="4">Sugar transferase</fullName>
    </submittedName>
</protein>
<comment type="caution">
    <text evidence="4">The sequence shown here is derived from an EMBL/GenBank/DDBJ whole genome shotgun (WGS) entry which is preliminary data.</text>
</comment>
<keyword evidence="2" id="KW-0812">Transmembrane</keyword>
<dbReference type="InterPro" id="IPR003362">
    <property type="entry name" value="Bact_transf"/>
</dbReference>
<dbReference type="EMBL" id="PYXZ01000001">
    <property type="protein sequence ID" value="PUA83018.1"/>
    <property type="molecule type" value="Genomic_DNA"/>
</dbReference>
<evidence type="ECO:0000313" key="5">
    <source>
        <dbReference type="Proteomes" id="UP000244867"/>
    </source>
</evidence>
<evidence type="ECO:0000256" key="1">
    <source>
        <dbReference type="ARBA" id="ARBA00006464"/>
    </source>
</evidence>
<keyword evidence="2" id="KW-0472">Membrane</keyword>
<dbReference type="PANTHER" id="PTHR30576:SF20">
    <property type="entry name" value="QUINOVOSAMINEPHOSPHOTRANSFERAE-RELATED"/>
    <property type="match status" value="1"/>
</dbReference>
<organism evidence="4 5">
    <name type="scientific">Nocardioides currus</name>
    <dbReference type="NCBI Taxonomy" id="2133958"/>
    <lineage>
        <taxon>Bacteria</taxon>
        <taxon>Bacillati</taxon>
        <taxon>Actinomycetota</taxon>
        <taxon>Actinomycetes</taxon>
        <taxon>Propionibacteriales</taxon>
        <taxon>Nocardioidaceae</taxon>
        <taxon>Nocardioides</taxon>
    </lineage>
</organism>
<dbReference type="AlphaFoldDB" id="A0A2R7Z310"/>
<evidence type="ECO:0000256" key="2">
    <source>
        <dbReference type="SAM" id="Phobius"/>
    </source>
</evidence>
<dbReference type="Pfam" id="PF02397">
    <property type="entry name" value="Bac_transf"/>
    <property type="match status" value="1"/>
</dbReference>